<dbReference type="InterPro" id="IPR002048">
    <property type="entry name" value="EF_hand_dom"/>
</dbReference>
<organism evidence="3 4">
    <name type="scientific">Paramecium primaurelia</name>
    <dbReference type="NCBI Taxonomy" id="5886"/>
    <lineage>
        <taxon>Eukaryota</taxon>
        <taxon>Sar</taxon>
        <taxon>Alveolata</taxon>
        <taxon>Ciliophora</taxon>
        <taxon>Intramacronucleata</taxon>
        <taxon>Oligohymenophorea</taxon>
        <taxon>Peniculida</taxon>
        <taxon>Parameciidae</taxon>
        <taxon>Paramecium</taxon>
    </lineage>
</organism>
<evidence type="ECO:0000259" key="2">
    <source>
        <dbReference type="PROSITE" id="PS50222"/>
    </source>
</evidence>
<dbReference type="AlphaFoldDB" id="A0A8S1KQ04"/>
<accession>A0A8S1KQ04</accession>
<sequence>MNSLQVSEFSNRVFDRYDKNHSGFIEKEELNTLLYNLAIELNSQQPTKKEIDYMLSYLDQNNDSKVSRTEFQRLGELMVKVLGNK</sequence>
<reference evidence="3" key="1">
    <citation type="submission" date="2021-01" db="EMBL/GenBank/DDBJ databases">
        <authorList>
            <consortium name="Genoscope - CEA"/>
            <person name="William W."/>
        </authorList>
    </citation>
    <scope>NUCLEOTIDE SEQUENCE</scope>
</reference>
<dbReference type="GO" id="GO:0005829">
    <property type="term" value="C:cytosol"/>
    <property type="evidence" value="ECO:0007669"/>
    <property type="project" value="TreeGrafter"/>
</dbReference>
<protein>
    <recommendedName>
        <fullName evidence="2">EF-hand domain-containing protein</fullName>
    </recommendedName>
</protein>
<dbReference type="GO" id="GO:0051480">
    <property type="term" value="P:regulation of cytosolic calcium ion concentration"/>
    <property type="evidence" value="ECO:0007669"/>
    <property type="project" value="TreeGrafter"/>
</dbReference>
<comment type="caution">
    <text evidence="3">The sequence shown here is derived from an EMBL/GenBank/DDBJ whole genome shotgun (WGS) entry which is preliminary data.</text>
</comment>
<dbReference type="GO" id="GO:0005509">
    <property type="term" value="F:calcium ion binding"/>
    <property type="evidence" value="ECO:0007669"/>
    <property type="project" value="InterPro"/>
</dbReference>
<dbReference type="Pfam" id="PF13499">
    <property type="entry name" value="EF-hand_7"/>
    <property type="match status" value="1"/>
</dbReference>
<dbReference type="CDD" id="cd00051">
    <property type="entry name" value="EFh"/>
    <property type="match status" value="1"/>
</dbReference>
<dbReference type="OMA" id="LAMEMNS"/>
<name>A0A8S1KQ04_PARPR</name>
<dbReference type="PANTHER" id="PTHR19972:SF10">
    <property type="entry name" value="CALBINDIN-32"/>
    <property type="match status" value="1"/>
</dbReference>
<evidence type="ECO:0000313" key="4">
    <source>
        <dbReference type="Proteomes" id="UP000688137"/>
    </source>
</evidence>
<dbReference type="GO" id="GO:0005634">
    <property type="term" value="C:nucleus"/>
    <property type="evidence" value="ECO:0007669"/>
    <property type="project" value="TreeGrafter"/>
</dbReference>
<dbReference type="PROSITE" id="PS50222">
    <property type="entry name" value="EF_HAND_2"/>
    <property type="match status" value="2"/>
</dbReference>
<dbReference type="InterPro" id="IPR018247">
    <property type="entry name" value="EF_Hand_1_Ca_BS"/>
</dbReference>
<proteinExistence type="predicted"/>
<evidence type="ECO:0000256" key="1">
    <source>
        <dbReference type="ARBA" id="ARBA00022837"/>
    </source>
</evidence>
<dbReference type="InterPro" id="IPR051001">
    <property type="entry name" value="Calbindin_Ca-bind"/>
</dbReference>
<feature type="domain" description="EF-hand" evidence="2">
    <location>
        <begin position="5"/>
        <end position="40"/>
    </location>
</feature>
<dbReference type="SMART" id="SM00054">
    <property type="entry name" value="EFh"/>
    <property type="match status" value="2"/>
</dbReference>
<dbReference type="Proteomes" id="UP000688137">
    <property type="component" value="Unassembled WGS sequence"/>
</dbReference>
<gene>
    <name evidence="3" type="ORF">PPRIM_AZ9-3.1.T0230080</name>
</gene>
<dbReference type="EMBL" id="CAJJDM010000021">
    <property type="protein sequence ID" value="CAD8055242.1"/>
    <property type="molecule type" value="Genomic_DNA"/>
</dbReference>
<dbReference type="PROSITE" id="PS00018">
    <property type="entry name" value="EF_HAND_1"/>
    <property type="match status" value="1"/>
</dbReference>
<feature type="domain" description="EF-hand" evidence="2">
    <location>
        <begin position="46"/>
        <end position="81"/>
    </location>
</feature>
<keyword evidence="1" id="KW-0106">Calcium</keyword>
<keyword evidence="4" id="KW-1185">Reference proteome</keyword>
<evidence type="ECO:0000313" key="3">
    <source>
        <dbReference type="EMBL" id="CAD8055242.1"/>
    </source>
</evidence>
<dbReference type="PANTHER" id="PTHR19972">
    <property type="entry name" value="CALBINDIN"/>
    <property type="match status" value="1"/>
</dbReference>